<dbReference type="EMBL" id="CAJJDN010000014">
    <property type="protein sequence ID" value="CAD8060102.1"/>
    <property type="molecule type" value="Genomic_DNA"/>
</dbReference>
<proteinExistence type="predicted"/>
<accession>A0A8S1L3H7</accession>
<sequence>MQYQLQILIKLLLKDFIIPKLLKPISLLFLVNLVKHHMKLLRKINFNIQNFMVNIQNRDLWKIWLVVFGNILGLMPISEKLKLLENFLNMFEEMMQCLNTILNNLVQINFTSQDFQQIYNTTPENVANTLFKDIKTLEGIHLELQYQSSLRYLETVLEALNLNPDLSKKLYLFDVKQWSSSCYTHLNQHITSLNIKSRDKSICCCKV</sequence>
<name>A0A8S1L3H7_9CILI</name>
<gene>
    <name evidence="1" type="ORF">PSON_ATCC_30995.1.T0140081</name>
</gene>
<organism evidence="1 2">
    <name type="scientific">Paramecium sonneborni</name>
    <dbReference type="NCBI Taxonomy" id="65129"/>
    <lineage>
        <taxon>Eukaryota</taxon>
        <taxon>Sar</taxon>
        <taxon>Alveolata</taxon>
        <taxon>Ciliophora</taxon>
        <taxon>Intramacronucleata</taxon>
        <taxon>Oligohymenophorea</taxon>
        <taxon>Peniculida</taxon>
        <taxon>Parameciidae</taxon>
        <taxon>Paramecium</taxon>
    </lineage>
</organism>
<evidence type="ECO:0000313" key="1">
    <source>
        <dbReference type="EMBL" id="CAD8060102.1"/>
    </source>
</evidence>
<keyword evidence="2" id="KW-1185">Reference proteome</keyword>
<comment type="caution">
    <text evidence="1">The sequence shown here is derived from an EMBL/GenBank/DDBJ whole genome shotgun (WGS) entry which is preliminary data.</text>
</comment>
<dbReference type="AlphaFoldDB" id="A0A8S1L3H7"/>
<protein>
    <submittedName>
        <fullName evidence="1">Uncharacterized protein</fullName>
    </submittedName>
</protein>
<evidence type="ECO:0000313" key="2">
    <source>
        <dbReference type="Proteomes" id="UP000692954"/>
    </source>
</evidence>
<dbReference type="Proteomes" id="UP000692954">
    <property type="component" value="Unassembled WGS sequence"/>
</dbReference>
<reference evidence="1" key="1">
    <citation type="submission" date="2021-01" db="EMBL/GenBank/DDBJ databases">
        <authorList>
            <consortium name="Genoscope - CEA"/>
            <person name="William W."/>
        </authorList>
    </citation>
    <scope>NUCLEOTIDE SEQUENCE</scope>
</reference>